<evidence type="ECO:0000313" key="3">
    <source>
        <dbReference type="Proteomes" id="UP000824229"/>
    </source>
</evidence>
<dbReference type="PROSITE" id="PS51186">
    <property type="entry name" value="GNAT"/>
    <property type="match status" value="1"/>
</dbReference>
<proteinExistence type="predicted"/>
<dbReference type="AlphaFoldDB" id="A0A9E2KBB7"/>
<dbReference type="SUPFAM" id="SSF55729">
    <property type="entry name" value="Acyl-CoA N-acyltransferases (Nat)"/>
    <property type="match status" value="1"/>
</dbReference>
<dbReference type="Gene3D" id="3.40.630.30">
    <property type="match status" value="1"/>
</dbReference>
<dbReference type="InterPro" id="IPR016181">
    <property type="entry name" value="Acyl_CoA_acyltransferase"/>
</dbReference>
<reference evidence="2" key="2">
    <citation type="submission" date="2021-04" db="EMBL/GenBank/DDBJ databases">
        <authorList>
            <person name="Gilroy R."/>
        </authorList>
    </citation>
    <scope>NUCLEOTIDE SEQUENCE</scope>
    <source>
        <strain evidence="2">B5-657</strain>
    </source>
</reference>
<dbReference type="Pfam" id="PF00583">
    <property type="entry name" value="Acetyltransf_1"/>
    <property type="match status" value="1"/>
</dbReference>
<comment type="caution">
    <text evidence="2">The sequence shown here is derived from an EMBL/GenBank/DDBJ whole genome shotgun (WGS) entry which is preliminary data.</text>
</comment>
<sequence>MDVDEDIIVREMNEEDAERLDLLMAKPAGIQSIYKSYLEETTCGQCEYIVLYCKGQLAGFGKLDWKSSYEDFDEIGIPEIKGMQILEAYRNMGLANHLMNKLEEKAALRSEYCGIGVGLADTYEPAQKLVAERGYEPDGKGVFYIEPEAVQDELEVDDYQALMMIKKVK</sequence>
<reference evidence="2" key="1">
    <citation type="journal article" date="2021" name="PeerJ">
        <title>Extensive microbial diversity within the chicken gut microbiome revealed by metagenomics and culture.</title>
        <authorList>
            <person name="Gilroy R."/>
            <person name="Ravi A."/>
            <person name="Getino M."/>
            <person name="Pursley I."/>
            <person name="Horton D.L."/>
            <person name="Alikhan N.F."/>
            <person name="Baker D."/>
            <person name="Gharbi K."/>
            <person name="Hall N."/>
            <person name="Watson M."/>
            <person name="Adriaenssens E.M."/>
            <person name="Foster-Nyarko E."/>
            <person name="Jarju S."/>
            <person name="Secka A."/>
            <person name="Antonio M."/>
            <person name="Oren A."/>
            <person name="Chaudhuri R.R."/>
            <person name="La Ragione R."/>
            <person name="Hildebrand F."/>
            <person name="Pallen M.J."/>
        </authorList>
    </citation>
    <scope>NUCLEOTIDE SEQUENCE</scope>
    <source>
        <strain evidence="2">B5-657</strain>
    </source>
</reference>
<protein>
    <submittedName>
        <fullName evidence="2">GNAT family N-acetyltransferase</fullName>
    </submittedName>
</protein>
<organism evidence="2 3">
    <name type="scientific">Candidatus Cellulosilyticum pullistercoris</name>
    <dbReference type="NCBI Taxonomy" id="2838521"/>
    <lineage>
        <taxon>Bacteria</taxon>
        <taxon>Bacillati</taxon>
        <taxon>Bacillota</taxon>
        <taxon>Clostridia</taxon>
        <taxon>Lachnospirales</taxon>
        <taxon>Cellulosilyticaceae</taxon>
        <taxon>Cellulosilyticum</taxon>
    </lineage>
</organism>
<evidence type="ECO:0000259" key="1">
    <source>
        <dbReference type="PROSITE" id="PS51186"/>
    </source>
</evidence>
<gene>
    <name evidence="2" type="ORF">H9872_03170</name>
</gene>
<accession>A0A9E2KBB7</accession>
<feature type="domain" description="N-acetyltransferase" evidence="1">
    <location>
        <begin position="7"/>
        <end position="157"/>
    </location>
</feature>
<evidence type="ECO:0000313" key="2">
    <source>
        <dbReference type="EMBL" id="MBU3803745.1"/>
    </source>
</evidence>
<dbReference type="InterPro" id="IPR000182">
    <property type="entry name" value="GNAT_dom"/>
</dbReference>
<dbReference type="EMBL" id="JAHLFQ010000061">
    <property type="protein sequence ID" value="MBU3803745.1"/>
    <property type="molecule type" value="Genomic_DNA"/>
</dbReference>
<dbReference type="GO" id="GO:0016747">
    <property type="term" value="F:acyltransferase activity, transferring groups other than amino-acyl groups"/>
    <property type="evidence" value="ECO:0007669"/>
    <property type="project" value="InterPro"/>
</dbReference>
<dbReference type="Proteomes" id="UP000824229">
    <property type="component" value="Unassembled WGS sequence"/>
</dbReference>
<dbReference type="CDD" id="cd04301">
    <property type="entry name" value="NAT_SF"/>
    <property type="match status" value="1"/>
</dbReference>
<name>A0A9E2KBB7_9FIRM</name>